<dbReference type="PANTHER" id="PTHR11021:SF1">
    <property type="entry name" value="U6 SNRNA-ASSOCIATED SM-LIKE PROTEIN LSM6"/>
    <property type="match status" value="1"/>
</dbReference>
<dbReference type="InterPro" id="IPR016487">
    <property type="entry name" value="Lsm6/sSmF"/>
</dbReference>
<name>A0A7D9H393_DEKBR</name>
<dbReference type="CDD" id="cd01726">
    <property type="entry name" value="LSm6"/>
    <property type="match status" value="1"/>
</dbReference>
<proteinExistence type="inferred from homology"/>
<keyword evidence="12 13" id="KW-0687">Ribonucleoprotein</keyword>
<evidence type="ECO:0000313" key="18">
    <source>
        <dbReference type="Proteomes" id="UP000478008"/>
    </source>
</evidence>
<evidence type="ECO:0000313" key="17">
    <source>
        <dbReference type="EMBL" id="VUG20420.1"/>
    </source>
</evidence>
<dbReference type="InterPro" id="IPR010920">
    <property type="entry name" value="LSM_dom_sf"/>
</dbReference>
<dbReference type="EMBL" id="CABFWN010000008">
    <property type="protein sequence ID" value="VUG20420.1"/>
    <property type="molecule type" value="Genomic_DNA"/>
</dbReference>
<dbReference type="GO" id="GO:0046540">
    <property type="term" value="C:U4/U6 x U5 tri-snRNP complex"/>
    <property type="evidence" value="ECO:0007669"/>
    <property type="project" value="EnsemblFungi"/>
</dbReference>
<reference evidence="15 19" key="2">
    <citation type="journal article" date="2020" name="Appl. Microbiol. Biotechnol.">
        <title>Targeted gene deletion in Brettanomyces bruxellensis with an expression-free CRISPR-Cas9 system.</title>
        <authorList>
            <person name="Varela C."/>
            <person name="Bartel C."/>
            <person name="Onetto C."/>
            <person name="Borneman A."/>
        </authorList>
    </citation>
    <scope>NUCLEOTIDE SEQUENCE [LARGE SCALE GENOMIC DNA]</scope>
    <source>
        <strain evidence="15 19">AWRI1613</strain>
    </source>
</reference>
<evidence type="ECO:0000256" key="3">
    <source>
        <dbReference type="ARBA" id="ARBA00007927"/>
    </source>
</evidence>
<dbReference type="Proteomes" id="UP000663131">
    <property type="component" value="Chromosome 1"/>
</dbReference>
<protein>
    <submittedName>
        <fullName evidence="17">DEBR0S8_01310g1_1</fullName>
    </submittedName>
</protein>
<feature type="domain" description="Sm" evidence="14">
    <location>
        <begin position="12"/>
        <end position="81"/>
    </location>
</feature>
<dbReference type="AlphaFoldDB" id="A0A7D9H393"/>
<evidence type="ECO:0000256" key="5">
    <source>
        <dbReference type="ARBA" id="ARBA00022552"/>
    </source>
</evidence>
<dbReference type="GO" id="GO:0008266">
    <property type="term" value="F:poly(U) RNA binding"/>
    <property type="evidence" value="ECO:0007669"/>
    <property type="project" value="EnsemblFungi"/>
</dbReference>
<keyword evidence="7" id="KW-0819">tRNA processing</keyword>
<evidence type="ECO:0000313" key="15">
    <source>
        <dbReference type="EMBL" id="KAF6006722.1"/>
    </source>
</evidence>
<comment type="similarity">
    <text evidence="3 13">Belongs to the snRNP Sm proteins family. SmF/LSm6 subfamily.</text>
</comment>
<evidence type="ECO:0000313" key="16">
    <source>
        <dbReference type="EMBL" id="QOU18054.1"/>
    </source>
</evidence>
<evidence type="ECO:0000256" key="10">
    <source>
        <dbReference type="ARBA" id="ARBA00023187"/>
    </source>
</evidence>
<reference evidence="16" key="4">
    <citation type="journal article" name="BMC Genomics">
        <title>New genome assemblies reveal patterns of domestication and adaptation across Brettanomyces (Dekkera) species.</title>
        <authorList>
            <person name="Roach M.J."/>
            <person name="Borneman A.R."/>
        </authorList>
    </citation>
    <scope>NUCLEOTIDE SEQUENCE</scope>
    <source>
        <strain evidence="16">UCD 2041</strain>
    </source>
</reference>
<dbReference type="SMART" id="SM00651">
    <property type="entry name" value="Sm"/>
    <property type="match status" value="1"/>
</dbReference>
<dbReference type="GO" id="GO:0005681">
    <property type="term" value="C:spliceosomal complex"/>
    <property type="evidence" value="ECO:0007669"/>
    <property type="project" value="UniProtKB-KW"/>
</dbReference>
<sequence>MDTEEQKKTTNSVANYLSGITSSPVIVKLNNGFEYHGILSSIDGFMNIVLEKCSEQVGSKVVKNYNELFLRGNNVMYISQA</sequence>
<evidence type="ECO:0000256" key="7">
    <source>
        <dbReference type="ARBA" id="ARBA00022694"/>
    </source>
</evidence>
<keyword evidence="18" id="KW-1185">Reference proteome</keyword>
<dbReference type="GO" id="GO:0005730">
    <property type="term" value="C:nucleolus"/>
    <property type="evidence" value="ECO:0007669"/>
    <property type="project" value="EnsemblFungi"/>
</dbReference>
<dbReference type="GO" id="GO:0030620">
    <property type="term" value="F:U2 snRNA binding"/>
    <property type="evidence" value="ECO:0007669"/>
    <property type="project" value="EnsemblFungi"/>
</dbReference>
<comment type="subcellular location">
    <subcellularLocation>
        <location evidence="2">Cytoplasm</location>
    </subcellularLocation>
    <subcellularLocation>
        <location evidence="1 13">Nucleus</location>
    </subcellularLocation>
</comment>
<dbReference type="PANTHER" id="PTHR11021">
    <property type="entry name" value="SMALL NUCLEAR RIBONUCLEOPROTEIN F SNRNP-F"/>
    <property type="match status" value="1"/>
</dbReference>
<evidence type="ECO:0000256" key="1">
    <source>
        <dbReference type="ARBA" id="ARBA00004123"/>
    </source>
</evidence>
<accession>A0A7D9H393</accession>
<dbReference type="OMA" id="MYISEQK"/>
<evidence type="ECO:0000256" key="11">
    <source>
        <dbReference type="ARBA" id="ARBA00023242"/>
    </source>
</evidence>
<dbReference type="GO" id="GO:1990726">
    <property type="term" value="C:Lsm1-7-Pat1 complex"/>
    <property type="evidence" value="ECO:0007669"/>
    <property type="project" value="EnsemblFungi"/>
</dbReference>
<dbReference type="Proteomes" id="UP000568158">
    <property type="component" value="Unassembled WGS sequence"/>
</dbReference>
<reference evidence="16" key="3">
    <citation type="submission" date="2020-10" db="EMBL/GenBank/DDBJ databases">
        <authorList>
            <person name="Palmer J.M."/>
        </authorList>
    </citation>
    <scope>NUCLEOTIDE SEQUENCE</scope>
    <source>
        <strain evidence="16">UCD 2041</strain>
    </source>
</reference>
<dbReference type="PROSITE" id="PS52002">
    <property type="entry name" value="SM"/>
    <property type="match status" value="1"/>
</dbReference>
<evidence type="ECO:0000259" key="14">
    <source>
        <dbReference type="PROSITE" id="PS52002"/>
    </source>
</evidence>
<dbReference type="GO" id="GO:0005688">
    <property type="term" value="C:U6 snRNP"/>
    <property type="evidence" value="ECO:0007669"/>
    <property type="project" value="EnsemblFungi"/>
</dbReference>
<keyword evidence="10 13" id="KW-0508">mRNA splicing</keyword>
<dbReference type="InterPro" id="IPR047575">
    <property type="entry name" value="Sm"/>
</dbReference>
<keyword evidence="6 13" id="KW-0507">mRNA processing</keyword>
<dbReference type="OrthoDB" id="268799at2759"/>
<keyword evidence="5" id="KW-0698">rRNA processing</keyword>
<dbReference type="GO" id="GO:0005732">
    <property type="term" value="C:sno(s)RNA-containing ribonucleoprotein complex"/>
    <property type="evidence" value="ECO:0007669"/>
    <property type="project" value="EnsemblFungi"/>
</dbReference>
<evidence type="ECO:0000256" key="2">
    <source>
        <dbReference type="ARBA" id="ARBA00004496"/>
    </source>
</evidence>
<evidence type="ECO:0000256" key="4">
    <source>
        <dbReference type="ARBA" id="ARBA00022490"/>
    </source>
</evidence>
<dbReference type="Pfam" id="PF01423">
    <property type="entry name" value="LSM"/>
    <property type="match status" value="1"/>
</dbReference>
<dbReference type="Gene3D" id="2.30.30.100">
    <property type="match status" value="1"/>
</dbReference>
<keyword evidence="4" id="KW-0963">Cytoplasm</keyword>
<dbReference type="GO" id="GO:0005682">
    <property type="term" value="C:U5 snRNP"/>
    <property type="evidence" value="ECO:0007669"/>
    <property type="project" value="EnsemblFungi"/>
</dbReference>
<keyword evidence="8 13" id="KW-0747">Spliceosome</keyword>
<reference evidence="17 18" key="1">
    <citation type="submission" date="2019-07" db="EMBL/GenBank/DDBJ databases">
        <authorList>
            <person name="Friedrich A."/>
            <person name="Schacherer J."/>
        </authorList>
    </citation>
    <scope>NUCLEOTIDE SEQUENCE [LARGE SCALE GENOMIC DNA]</scope>
</reference>
<evidence type="ECO:0000256" key="12">
    <source>
        <dbReference type="ARBA" id="ARBA00023274"/>
    </source>
</evidence>
<dbReference type="GO" id="GO:0000932">
    <property type="term" value="C:P-body"/>
    <property type="evidence" value="ECO:0007669"/>
    <property type="project" value="EnsemblFungi"/>
</dbReference>
<evidence type="ECO:0000256" key="13">
    <source>
        <dbReference type="PIRNR" id="PIRNR006609"/>
    </source>
</evidence>
<dbReference type="GO" id="GO:0000398">
    <property type="term" value="P:mRNA splicing, via spliceosome"/>
    <property type="evidence" value="ECO:0007669"/>
    <property type="project" value="EnsemblFungi"/>
</dbReference>
<keyword evidence="11 13" id="KW-0539">Nucleus</keyword>
<evidence type="ECO:0000313" key="19">
    <source>
        <dbReference type="Proteomes" id="UP000568158"/>
    </source>
</evidence>
<dbReference type="EMBL" id="JABCYN010000047">
    <property type="protein sequence ID" value="KAF6006722.1"/>
    <property type="molecule type" value="Genomic_DNA"/>
</dbReference>
<dbReference type="EMBL" id="CP063129">
    <property type="protein sequence ID" value="QOU18054.1"/>
    <property type="molecule type" value="Genomic_DNA"/>
</dbReference>
<dbReference type="GO" id="GO:0030490">
    <property type="term" value="P:maturation of SSU-rRNA"/>
    <property type="evidence" value="ECO:0007669"/>
    <property type="project" value="EnsemblFungi"/>
</dbReference>
<dbReference type="InterPro" id="IPR001163">
    <property type="entry name" value="Sm_dom_euk/arc"/>
</dbReference>
<evidence type="ECO:0000256" key="6">
    <source>
        <dbReference type="ARBA" id="ARBA00022664"/>
    </source>
</evidence>
<gene>
    <name evidence="17" type="primary">LSM6</name>
    <name evidence="16" type="ORF">BRETT_001497</name>
    <name evidence="17" type="ORF">DEBR0S8_01310G</name>
    <name evidence="15" type="ORF">HII12_004915</name>
</gene>
<dbReference type="GO" id="GO:0008033">
    <property type="term" value="P:tRNA processing"/>
    <property type="evidence" value="ECO:0007669"/>
    <property type="project" value="UniProtKB-KW"/>
</dbReference>
<evidence type="ECO:0000256" key="9">
    <source>
        <dbReference type="ARBA" id="ARBA00022884"/>
    </source>
</evidence>
<dbReference type="GO" id="GO:0000290">
    <property type="term" value="P:deadenylation-dependent decapping of nuclear-transcribed mRNA"/>
    <property type="evidence" value="ECO:0007669"/>
    <property type="project" value="EnsemblFungi"/>
</dbReference>
<keyword evidence="9 13" id="KW-0694">RNA-binding</keyword>
<dbReference type="SUPFAM" id="SSF50182">
    <property type="entry name" value="Sm-like ribonucleoproteins"/>
    <property type="match status" value="1"/>
</dbReference>
<evidence type="ECO:0000256" key="8">
    <source>
        <dbReference type="ARBA" id="ARBA00022728"/>
    </source>
</evidence>
<dbReference type="Proteomes" id="UP000478008">
    <property type="component" value="Unassembled WGS sequence"/>
</dbReference>
<organism evidence="17 18">
    <name type="scientific">Dekkera bruxellensis</name>
    <name type="common">Brettanomyces custersii</name>
    <dbReference type="NCBI Taxonomy" id="5007"/>
    <lineage>
        <taxon>Eukaryota</taxon>
        <taxon>Fungi</taxon>
        <taxon>Dikarya</taxon>
        <taxon>Ascomycota</taxon>
        <taxon>Saccharomycotina</taxon>
        <taxon>Pichiomycetes</taxon>
        <taxon>Pichiales</taxon>
        <taxon>Pichiaceae</taxon>
        <taxon>Brettanomyces</taxon>
    </lineage>
</organism>